<protein>
    <recommendedName>
        <fullName evidence="3">DUF2173 family protein</fullName>
    </recommendedName>
</protein>
<dbReference type="InterPro" id="IPR018685">
    <property type="entry name" value="DUF2173"/>
</dbReference>
<evidence type="ECO:0008006" key="3">
    <source>
        <dbReference type="Google" id="ProtNLM"/>
    </source>
</evidence>
<proteinExistence type="predicted"/>
<dbReference type="STRING" id="671065.MetMK1DRAFT_00024410"/>
<organism evidence="1 2">
    <name type="scientific">Metallosphaera yellowstonensis MK1</name>
    <dbReference type="NCBI Taxonomy" id="671065"/>
    <lineage>
        <taxon>Archaea</taxon>
        <taxon>Thermoproteota</taxon>
        <taxon>Thermoprotei</taxon>
        <taxon>Sulfolobales</taxon>
        <taxon>Sulfolobaceae</taxon>
        <taxon>Metallosphaera</taxon>
    </lineage>
</organism>
<gene>
    <name evidence="1" type="ORF">MetMK1DRAFT_00024410</name>
</gene>
<sequence>MSEAQKLDRLMKLKGAIAAGKYTMDGKLVDYRGNLTKDMAEMVAMMCAANTSMGRMQAEGFTKWSGMKWTPFHGWAVAAGDYAVCVMGQYGVFVKLAEADFNEIFKILMEVAK</sequence>
<name>H2C792_9CREN</name>
<dbReference type="AlphaFoldDB" id="H2C792"/>
<dbReference type="OrthoDB" id="130444at2157"/>
<dbReference type="RefSeq" id="WP_009074012.1">
    <property type="nucleotide sequence ID" value="NZ_JH597770.1"/>
</dbReference>
<evidence type="ECO:0000313" key="2">
    <source>
        <dbReference type="Proteomes" id="UP000003980"/>
    </source>
</evidence>
<accession>H2C792</accession>
<dbReference type="HOGENOM" id="CLU_170985_0_0_2"/>
<dbReference type="Proteomes" id="UP000003980">
    <property type="component" value="Unassembled WGS sequence"/>
</dbReference>
<evidence type="ECO:0000313" key="1">
    <source>
        <dbReference type="EMBL" id="EHP68018.1"/>
    </source>
</evidence>
<reference evidence="1 2" key="1">
    <citation type="submission" date="2012-01" db="EMBL/GenBank/DDBJ databases">
        <title>Improved High-Quality Draft sequence of Metallosphaera yellowstonensis MK1.</title>
        <authorList>
            <consortium name="US DOE Joint Genome Institute"/>
            <person name="Lucas S."/>
            <person name="Han J."/>
            <person name="Cheng J.-F."/>
            <person name="Goodwin L."/>
            <person name="Pitluck S."/>
            <person name="Peters L."/>
            <person name="Teshima H."/>
            <person name="Detter J.C."/>
            <person name="Han C."/>
            <person name="Tapia R."/>
            <person name="Land M."/>
            <person name="Hauser L."/>
            <person name="Kyrpides N."/>
            <person name="Kozubal M."/>
            <person name="Macur R.E."/>
            <person name="Jay Z."/>
            <person name="Inskeep W."/>
            <person name="Woyke T."/>
        </authorList>
    </citation>
    <scope>NUCLEOTIDE SEQUENCE [LARGE SCALE GENOMIC DNA]</scope>
    <source>
        <strain evidence="1 2">MK1</strain>
    </source>
</reference>
<dbReference type="Pfam" id="PF09941">
    <property type="entry name" value="DUF2173"/>
    <property type="match status" value="1"/>
</dbReference>
<keyword evidence="2" id="KW-1185">Reference proteome</keyword>
<dbReference type="eggNOG" id="arCOG05211">
    <property type="taxonomic scope" value="Archaea"/>
</dbReference>
<dbReference type="EMBL" id="JH597770">
    <property type="protein sequence ID" value="EHP68018.1"/>
    <property type="molecule type" value="Genomic_DNA"/>
</dbReference>
<dbReference type="PIRSF" id="PIRSF006821">
    <property type="entry name" value="UCP006821"/>
    <property type="match status" value="1"/>
</dbReference>